<name>A5WEN2_PSYWF</name>
<dbReference type="InterPro" id="IPR050904">
    <property type="entry name" value="Adhesion/Biosynth-related"/>
</dbReference>
<dbReference type="FunFam" id="2.30.180.10:FF:000032">
    <property type="entry name" value="Fasciclin domain-containing protein, putative"/>
    <property type="match status" value="1"/>
</dbReference>
<dbReference type="AlphaFoldDB" id="A5WEN2"/>
<evidence type="ECO:0000256" key="1">
    <source>
        <dbReference type="SAM" id="SignalP"/>
    </source>
</evidence>
<dbReference type="HOGENOM" id="CLU_031281_4_0_6"/>
<dbReference type="PROSITE" id="PS51257">
    <property type="entry name" value="PROKAR_LIPOPROTEIN"/>
    <property type="match status" value="1"/>
</dbReference>
<feature type="chain" id="PRO_5002689281" evidence="1">
    <location>
        <begin position="22"/>
        <end position="184"/>
    </location>
</feature>
<protein>
    <submittedName>
        <fullName evidence="3">Beta-Ig-H3/fasciclin</fullName>
    </submittedName>
</protein>
<dbReference type="InterPro" id="IPR036378">
    <property type="entry name" value="FAS1_dom_sf"/>
</dbReference>
<dbReference type="InterPro" id="IPR000782">
    <property type="entry name" value="FAS1_domain"/>
</dbReference>
<dbReference type="Gene3D" id="2.30.180.10">
    <property type="entry name" value="FAS1 domain"/>
    <property type="match status" value="1"/>
</dbReference>
<dbReference type="KEGG" id="prw:PsycPRwf_1174"/>
<reference evidence="3" key="1">
    <citation type="submission" date="2007-05" db="EMBL/GenBank/DDBJ databases">
        <title>Complete sequence of chromosome of Psychrobacter sp. PRwf-1.</title>
        <authorList>
            <consortium name="US DOE Joint Genome Institute"/>
            <person name="Copeland A."/>
            <person name="Lucas S."/>
            <person name="Lapidus A."/>
            <person name="Barry K."/>
            <person name="Detter J.C."/>
            <person name="Glavina del Rio T."/>
            <person name="Hammon N."/>
            <person name="Israni S."/>
            <person name="Dalin E."/>
            <person name="Tice H."/>
            <person name="Pitluck S."/>
            <person name="Chain P."/>
            <person name="Malfatti S."/>
            <person name="Shin M."/>
            <person name="Vergez L."/>
            <person name="Schmutz J."/>
            <person name="Larimer F."/>
            <person name="Land M."/>
            <person name="Hauser L."/>
            <person name="Kyrpides N."/>
            <person name="Kim E."/>
            <person name="Tiedje J."/>
            <person name="Richardson P."/>
        </authorList>
    </citation>
    <scope>NUCLEOTIDE SEQUENCE [LARGE SCALE GENOMIC DNA]</scope>
    <source>
        <strain evidence="3">PRwf-1</strain>
    </source>
</reference>
<dbReference type="PROSITE" id="PS50213">
    <property type="entry name" value="FAS1"/>
    <property type="match status" value="1"/>
</dbReference>
<dbReference type="EMBL" id="CP000713">
    <property type="protein sequence ID" value="ABQ94123.1"/>
    <property type="molecule type" value="Genomic_DNA"/>
</dbReference>
<dbReference type="SUPFAM" id="SSF82153">
    <property type="entry name" value="FAS1 domain"/>
    <property type="match status" value="1"/>
</dbReference>
<dbReference type="eggNOG" id="COG2335">
    <property type="taxonomic scope" value="Bacteria"/>
</dbReference>
<proteinExistence type="predicted"/>
<feature type="signal peptide" evidence="1">
    <location>
        <begin position="1"/>
        <end position="21"/>
    </location>
</feature>
<keyword evidence="1" id="KW-0732">Signal</keyword>
<dbReference type="Pfam" id="PF02469">
    <property type="entry name" value="Fasciclin"/>
    <property type="match status" value="1"/>
</dbReference>
<feature type="domain" description="FAS1" evidence="2">
    <location>
        <begin position="48"/>
        <end position="182"/>
    </location>
</feature>
<dbReference type="PANTHER" id="PTHR10900">
    <property type="entry name" value="PERIOSTIN-RELATED"/>
    <property type="match status" value="1"/>
</dbReference>
<organism evidence="3">
    <name type="scientific">Psychrobacter sp. (strain PRwf-1)</name>
    <dbReference type="NCBI Taxonomy" id="349106"/>
    <lineage>
        <taxon>Bacteria</taxon>
        <taxon>Pseudomonadati</taxon>
        <taxon>Pseudomonadota</taxon>
        <taxon>Gammaproteobacteria</taxon>
        <taxon>Moraxellales</taxon>
        <taxon>Moraxellaceae</taxon>
        <taxon>Psychrobacter</taxon>
    </lineage>
</organism>
<dbReference type="SMART" id="SM00554">
    <property type="entry name" value="FAS1"/>
    <property type="match status" value="1"/>
</dbReference>
<gene>
    <name evidence="3" type="ordered locus">PsycPRwf_1174</name>
</gene>
<accession>A5WEN2</accession>
<sequence precursor="true">MKMTKLTTLAAVTVSSLVLSACMSSPMHMDRAHDSGTNMAHSEQAMSMKNLVQVAQSNKDFSILVEAVAAAGLVDTLATTPNLTVFAPTNQAFVNLLNELGMTKSQLLANPALLKQVLTYHVVPATVYSSQVKAGMVKTVQGTSFSISNDGKISDAKGRVANLIKTDIKASNGVIHVIDKVLLP</sequence>
<dbReference type="PANTHER" id="PTHR10900:SF77">
    <property type="entry name" value="FI19380P1"/>
    <property type="match status" value="1"/>
</dbReference>
<dbReference type="GO" id="GO:0005615">
    <property type="term" value="C:extracellular space"/>
    <property type="evidence" value="ECO:0007669"/>
    <property type="project" value="TreeGrafter"/>
</dbReference>
<evidence type="ECO:0000259" key="2">
    <source>
        <dbReference type="PROSITE" id="PS50213"/>
    </source>
</evidence>
<dbReference type="STRING" id="349106.PsycPRwf_1174"/>
<evidence type="ECO:0000313" key="3">
    <source>
        <dbReference type="EMBL" id="ABQ94123.1"/>
    </source>
</evidence>